<dbReference type="Gene3D" id="3.40.50.1980">
    <property type="entry name" value="Nitrogenase molybdenum iron protein domain"/>
    <property type="match status" value="2"/>
</dbReference>
<dbReference type="STRING" id="3076.A0A2P6TSE4"/>
<protein>
    <submittedName>
        <fullName evidence="2">Cobalamin-binding</fullName>
    </submittedName>
</protein>
<dbReference type="PROSITE" id="PS50983">
    <property type="entry name" value="FE_B12_PBP"/>
    <property type="match status" value="1"/>
</dbReference>
<accession>A0A2P6TSE4</accession>
<dbReference type="PANTHER" id="PTHR42860">
    <property type="entry name" value="VITAMIN B12-BINDING PROTEIN"/>
    <property type="match status" value="1"/>
</dbReference>
<dbReference type="OrthoDB" id="2011960at2759"/>
<comment type="caution">
    <text evidence="2">The sequence shown here is derived from an EMBL/GenBank/DDBJ whole genome shotgun (WGS) entry which is preliminary data.</text>
</comment>
<evidence type="ECO:0000259" key="1">
    <source>
        <dbReference type="PROSITE" id="PS50983"/>
    </source>
</evidence>
<dbReference type="PANTHER" id="PTHR42860:SF3">
    <property type="entry name" value="FE_B12 PERIPLASMIC-BINDING DOMAIN-CONTAINING PROTEIN"/>
    <property type="match status" value="1"/>
</dbReference>
<gene>
    <name evidence="2" type="ORF">C2E21_4292</name>
</gene>
<proteinExistence type="predicted"/>
<dbReference type="InterPro" id="IPR051030">
    <property type="entry name" value="Vitamin_B12-ABC_binding"/>
</dbReference>
<dbReference type="AlphaFoldDB" id="A0A2P6TSE4"/>
<dbReference type="Pfam" id="PF01497">
    <property type="entry name" value="Peripla_BP_2"/>
    <property type="match status" value="1"/>
</dbReference>
<organism evidence="2 3">
    <name type="scientific">Chlorella sorokiniana</name>
    <name type="common">Freshwater green alga</name>
    <dbReference type="NCBI Taxonomy" id="3076"/>
    <lineage>
        <taxon>Eukaryota</taxon>
        <taxon>Viridiplantae</taxon>
        <taxon>Chlorophyta</taxon>
        <taxon>core chlorophytes</taxon>
        <taxon>Trebouxiophyceae</taxon>
        <taxon>Chlorellales</taxon>
        <taxon>Chlorellaceae</taxon>
        <taxon>Chlorella clade</taxon>
        <taxon>Chlorella</taxon>
    </lineage>
</organism>
<sequence length="332" mass="35499">MSQPAGQQLRVVSLLPSATDTVASLELAHLLVGRSHECDWPGVQHLPVVTSSRVGDTIDVADIDAVMSASVAAVRELAQLGPALALPLLEFGLSVYQLQVELLRQLRPDVVLTCLQTAHGAVLTDGLMDAALHAVLGYAPRVVHCAAEDLAGVWQDMQAIADALGVPDKGRQLVESQQRQLEAAANSARGRGSMKVACVQWPQPLMAAGAWVPELIQMTGSRDVIGSQDHAELISEQQLAEAQPDVLVFALCGLTLEQSTRAAQAAVRRLASVWQRLPAAQGGRVAVVDGEHVFSRPGPLLVQSLECLVEMLHPEAQQAHQGRLWRWLPSAS</sequence>
<dbReference type="SUPFAM" id="SSF53807">
    <property type="entry name" value="Helical backbone' metal receptor"/>
    <property type="match status" value="1"/>
</dbReference>
<dbReference type="Proteomes" id="UP000239899">
    <property type="component" value="Unassembled WGS sequence"/>
</dbReference>
<reference evidence="2 3" key="1">
    <citation type="journal article" date="2018" name="Plant J.">
        <title>Genome sequences of Chlorella sorokiniana UTEX 1602 and Micractinium conductrix SAG 241.80: implications to maltose excretion by a green alga.</title>
        <authorList>
            <person name="Arriola M.B."/>
            <person name="Velmurugan N."/>
            <person name="Zhang Y."/>
            <person name="Plunkett M.H."/>
            <person name="Hondzo H."/>
            <person name="Barney B.M."/>
        </authorList>
    </citation>
    <scope>NUCLEOTIDE SEQUENCE [LARGE SCALE GENOMIC DNA]</scope>
    <source>
        <strain evidence="3">UTEX 1602</strain>
    </source>
</reference>
<evidence type="ECO:0000313" key="3">
    <source>
        <dbReference type="Proteomes" id="UP000239899"/>
    </source>
</evidence>
<feature type="domain" description="Fe/B12 periplasmic-binding" evidence="1">
    <location>
        <begin position="10"/>
        <end position="316"/>
    </location>
</feature>
<dbReference type="InterPro" id="IPR002491">
    <property type="entry name" value="ABC_transptr_periplasmic_BD"/>
</dbReference>
<keyword evidence="3" id="KW-1185">Reference proteome</keyword>
<dbReference type="EMBL" id="LHPG02000007">
    <property type="protein sequence ID" value="PRW56990.1"/>
    <property type="molecule type" value="Genomic_DNA"/>
</dbReference>
<evidence type="ECO:0000313" key="2">
    <source>
        <dbReference type="EMBL" id="PRW56990.1"/>
    </source>
</evidence>
<name>A0A2P6TSE4_CHLSO</name>